<dbReference type="PROSITE" id="PS01159">
    <property type="entry name" value="WW_DOMAIN_1"/>
    <property type="match status" value="1"/>
</dbReference>
<dbReference type="Gene3D" id="2.20.70.10">
    <property type="match status" value="1"/>
</dbReference>
<reference evidence="3 4" key="1">
    <citation type="submission" date="2024-02" db="EMBL/GenBank/DDBJ databases">
        <authorList>
            <person name="Chen Y."/>
            <person name="Shah S."/>
            <person name="Dougan E. K."/>
            <person name="Thang M."/>
            <person name="Chan C."/>
        </authorList>
    </citation>
    <scope>NUCLEOTIDE SEQUENCE [LARGE SCALE GENOMIC DNA]</scope>
</reference>
<dbReference type="SUPFAM" id="SSF51045">
    <property type="entry name" value="WW domain"/>
    <property type="match status" value="1"/>
</dbReference>
<sequence length="894" mass="100169">MVATVNYRISKWLHQLQPREYLKPMKPTESHFRERTVEELLRDVNFALSRSSVLASDLAPKLRKILGESSRGPKAKPEFLLDEPNSLSAGCNLEQVARRHGITDVQEIQGLVGHLERLLEVSHALAFRPAPSKDVTLPREAVLWTISEVDIYLGSLGFIRPSRESSLMRSSKRLVRALRGGYKPLEFRVDQSGKDSGVFSSIDVEKGDLVELCPLHEVPAHLRAISKVLQRITEEPAANAAPPLRREFLAVKAARWLGGAAQKASSSLARLNGLSAEGLKVDLESRASSAPESLEVTLTEWSKLLAVTDENPRYESSSGAPVTYRAAFLSSKAYEQCLQTAATGLASGRSCSTKPALEQCKVWQAFAQVTTLPGCESLLLQLPQLLADTRSYQSHEWAQEVAMALKADAEAEQLRSQRMLSAQRAETLRAQLRDQPAPTSPAAAEEQCKASAEAVRQYLAFRVCLDKAATRMNGLLQERREKLIQAQRSLDEMQAITKGRAQSAEDRREAILKEREALLEAPKKAVRDAENDPKQVEAEKQVHDLEEQRRLLLQELEETSQQLGQERQRRMAVLQQREEWTAQHRQKTEELERELQDLHPVKFYKVLAPKAATMTEGELQNALRRTTARLKTLVQQFQAAGDEGLIQTRHELQQQRQKLDEQVYKALQQHSRLQLQLLDQVGTKISTSVASLLDVARARADLMARGLSPELEDVYSIAAAPRRQDMRELRAALSSVETAWKEATSFWDPQGDQAKVKELAGGVLPQLEAARERISQSLQQLQRADPDLYELSLMGEEEISQLSSEQHGVPHGWEALATDDGMVYYHNLVSGTTQWEQPSQDAAVCAGWRLFQAEDGGWFYHNPYDGNGVWWPELPTYPVEPDSLESLRKEAAEG</sequence>
<dbReference type="Pfam" id="PF00397">
    <property type="entry name" value="WW"/>
    <property type="match status" value="1"/>
</dbReference>
<keyword evidence="1" id="KW-0175">Coiled coil</keyword>
<feature type="coiled-coil region" evidence="1">
    <location>
        <begin position="476"/>
        <end position="597"/>
    </location>
</feature>
<dbReference type="PROSITE" id="PS50020">
    <property type="entry name" value="WW_DOMAIN_2"/>
    <property type="match status" value="1"/>
</dbReference>
<dbReference type="InterPro" id="IPR036020">
    <property type="entry name" value="WW_dom_sf"/>
</dbReference>
<dbReference type="SMART" id="SM00456">
    <property type="entry name" value="WW"/>
    <property type="match status" value="1"/>
</dbReference>
<feature type="domain" description="WW" evidence="2">
    <location>
        <begin position="807"/>
        <end position="840"/>
    </location>
</feature>
<dbReference type="Proteomes" id="UP001642464">
    <property type="component" value="Unassembled WGS sequence"/>
</dbReference>
<gene>
    <name evidence="3" type="ORF">SCF082_LOCUS45783</name>
</gene>
<evidence type="ECO:0000313" key="3">
    <source>
        <dbReference type="EMBL" id="CAK9097598.1"/>
    </source>
</evidence>
<comment type="caution">
    <text evidence="3">The sequence shown here is derived from an EMBL/GenBank/DDBJ whole genome shotgun (WGS) entry which is preliminary data.</text>
</comment>
<accession>A0ABP0RCX2</accession>
<evidence type="ECO:0000313" key="4">
    <source>
        <dbReference type="Proteomes" id="UP001642464"/>
    </source>
</evidence>
<dbReference type="InterPro" id="IPR001202">
    <property type="entry name" value="WW_dom"/>
</dbReference>
<name>A0ABP0RCX2_9DINO</name>
<keyword evidence="4" id="KW-1185">Reference proteome</keyword>
<dbReference type="CDD" id="cd00201">
    <property type="entry name" value="WW"/>
    <property type="match status" value="1"/>
</dbReference>
<organism evidence="3 4">
    <name type="scientific">Durusdinium trenchii</name>
    <dbReference type="NCBI Taxonomy" id="1381693"/>
    <lineage>
        <taxon>Eukaryota</taxon>
        <taxon>Sar</taxon>
        <taxon>Alveolata</taxon>
        <taxon>Dinophyceae</taxon>
        <taxon>Suessiales</taxon>
        <taxon>Symbiodiniaceae</taxon>
        <taxon>Durusdinium</taxon>
    </lineage>
</organism>
<evidence type="ECO:0000259" key="2">
    <source>
        <dbReference type="PROSITE" id="PS50020"/>
    </source>
</evidence>
<proteinExistence type="predicted"/>
<evidence type="ECO:0000256" key="1">
    <source>
        <dbReference type="SAM" id="Coils"/>
    </source>
</evidence>
<protein>
    <recommendedName>
        <fullName evidence="2">WW domain-containing protein</fullName>
    </recommendedName>
</protein>
<dbReference type="EMBL" id="CAXAMM010041140">
    <property type="protein sequence ID" value="CAK9097598.1"/>
    <property type="molecule type" value="Genomic_DNA"/>
</dbReference>